<dbReference type="GO" id="GO:0005886">
    <property type="term" value="C:plasma membrane"/>
    <property type="evidence" value="ECO:0007669"/>
    <property type="project" value="UniProtKB-SubCell"/>
</dbReference>
<name>A0A9D2MIY6_9FIRM</name>
<organism evidence="7 8">
    <name type="scientific">Candidatus Eubacterium faecale</name>
    <dbReference type="NCBI Taxonomy" id="2838568"/>
    <lineage>
        <taxon>Bacteria</taxon>
        <taxon>Bacillati</taxon>
        <taxon>Bacillota</taxon>
        <taxon>Clostridia</taxon>
        <taxon>Eubacteriales</taxon>
        <taxon>Eubacteriaceae</taxon>
        <taxon>Eubacterium</taxon>
    </lineage>
</organism>
<dbReference type="InterPro" id="IPR005899">
    <property type="entry name" value="Na_pump_deCOase"/>
</dbReference>
<dbReference type="Proteomes" id="UP000823877">
    <property type="component" value="Unassembled WGS sequence"/>
</dbReference>
<keyword evidence="4 6" id="KW-1133">Transmembrane helix</keyword>
<evidence type="ECO:0000313" key="7">
    <source>
        <dbReference type="EMBL" id="HJB74904.1"/>
    </source>
</evidence>
<comment type="subcellular location">
    <subcellularLocation>
        <location evidence="1">Cell membrane</location>
    </subcellularLocation>
</comment>
<sequence>MQNLIFHINAFPVAAETYKEYLGGVDWVLTSEVVIAGIVIVMLVLILLILIFKGFGKAVSKSEKSVQDHNPAVQAAAPAAFAAPAPAPAVQNGISAEIVAAIAAAVYAAEGGKPVTIRSIRVKTVAGRNPWAAAAIAENTRPF</sequence>
<dbReference type="EMBL" id="DWXN01000010">
    <property type="protein sequence ID" value="HJB74904.1"/>
    <property type="molecule type" value="Genomic_DNA"/>
</dbReference>
<dbReference type="GO" id="GO:0036376">
    <property type="term" value="P:sodium ion export across plasma membrane"/>
    <property type="evidence" value="ECO:0007669"/>
    <property type="project" value="InterPro"/>
</dbReference>
<dbReference type="NCBIfam" id="TIGR01195">
    <property type="entry name" value="oadG_fam"/>
    <property type="match status" value="1"/>
</dbReference>
<proteinExistence type="predicted"/>
<dbReference type="GO" id="GO:0015081">
    <property type="term" value="F:sodium ion transmembrane transporter activity"/>
    <property type="evidence" value="ECO:0007669"/>
    <property type="project" value="InterPro"/>
</dbReference>
<accession>A0A9D2MIY6</accession>
<evidence type="ECO:0000256" key="6">
    <source>
        <dbReference type="SAM" id="Phobius"/>
    </source>
</evidence>
<keyword evidence="3 6" id="KW-0812">Transmembrane</keyword>
<dbReference type="Pfam" id="PF04277">
    <property type="entry name" value="OAD_gamma"/>
    <property type="match status" value="1"/>
</dbReference>
<feature type="transmembrane region" description="Helical" evidence="6">
    <location>
        <begin position="33"/>
        <end position="52"/>
    </location>
</feature>
<comment type="caution">
    <text evidence="7">The sequence shown here is derived from an EMBL/GenBank/DDBJ whole genome shotgun (WGS) entry which is preliminary data.</text>
</comment>
<reference evidence="7" key="2">
    <citation type="submission" date="2021-04" db="EMBL/GenBank/DDBJ databases">
        <authorList>
            <person name="Gilroy R."/>
        </authorList>
    </citation>
    <scope>NUCLEOTIDE SEQUENCE</scope>
    <source>
        <strain evidence="7">CHK188-16595</strain>
    </source>
</reference>
<gene>
    <name evidence="7" type="ORF">IAA37_04425</name>
</gene>
<dbReference type="AlphaFoldDB" id="A0A9D2MIY6"/>
<protein>
    <submittedName>
        <fullName evidence="7">OadG family protein</fullName>
    </submittedName>
</protein>
<evidence type="ECO:0000313" key="8">
    <source>
        <dbReference type="Proteomes" id="UP000823877"/>
    </source>
</evidence>
<keyword evidence="2" id="KW-1003">Cell membrane</keyword>
<evidence type="ECO:0000256" key="5">
    <source>
        <dbReference type="ARBA" id="ARBA00023136"/>
    </source>
</evidence>
<evidence type="ECO:0000256" key="1">
    <source>
        <dbReference type="ARBA" id="ARBA00004236"/>
    </source>
</evidence>
<evidence type="ECO:0000256" key="4">
    <source>
        <dbReference type="ARBA" id="ARBA00022989"/>
    </source>
</evidence>
<evidence type="ECO:0000256" key="2">
    <source>
        <dbReference type="ARBA" id="ARBA00022475"/>
    </source>
</evidence>
<keyword evidence="5 6" id="KW-0472">Membrane</keyword>
<evidence type="ECO:0000256" key="3">
    <source>
        <dbReference type="ARBA" id="ARBA00022692"/>
    </source>
</evidence>
<reference evidence="7" key="1">
    <citation type="journal article" date="2021" name="PeerJ">
        <title>Extensive microbial diversity within the chicken gut microbiome revealed by metagenomics and culture.</title>
        <authorList>
            <person name="Gilroy R."/>
            <person name="Ravi A."/>
            <person name="Getino M."/>
            <person name="Pursley I."/>
            <person name="Horton D.L."/>
            <person name="Alikhan N.F."/>
            <person name="Baker D."/>
            <person name="Gharbi K."/>
            <person name="Hall N."/>
            <person name="Watson M."/>
            <person name="Adriaenssens E.M."/>
            <person name="Foster-Nyarko E."/>
            <person name="Jarju S."/>
            <person name="Secka A."/>
            <person name="Antonio M."/>
            <person name="Oren A."/>
            <person name="Chaudhuri R.R."/>
            <person name="La Ragione R."/>
            <person name="Hildebrand F."/>
            <person name="Pallen M.J."/>
        </authorList>
    </citation>
    <scope>NUCLEOTIDE SEQUENCE</scope>
    <source>
        <strain evidence="7">CHK188-16595</strain>
    </source>
</reference>